<dbReference type="Proteomes" id="UP000002043">
    <property type="component" value="Chromosome"/>
</dbReference>
<organism evidence="1 2">
    <name type="scientific">Thermocrinis albus (strain DSM 14484 / JCM 11386 / HI 11/12)</name>
    <dbReference type="NCBI Taxonomy" id="638303"/>
    <lineage>
        <taxon>Bacteria</taxon>
        <taxon>Pseudomonadati</taxon>
        <taxon>Aquificota</taxon>
        <taxon>Aquificia</taxon>
        <taxon>Aquificales</taxon>
        <taxon>Aquificaceae</taxon>
        <taxon>Thermocrinis</taxon>
    </lineage>
</organism>
<gene>
    <name evidence="1" type="ordered locus">Thal_0126</name>
</gene>
<dbReference type="OrthoDB" id="15128at2"/>
<dbReference type="EMBL" id="CP001931">
    <property type="protein sequence ID" value="ADC88763.1"/>
    <property type="molecule type" value="Genomic_DNA"/>
</dbReference>
<dbReference type="HOGENOM" id="CLU_1862450_0_0_0"/>
<proteinExistence type="predicted"/>
<sequence>MPVQESFRQEAIRKLQEVGKAFETVLKSYLEDIDPEDLEMGLQVSLEEDPQLAQLWQEKVENNNYMEVSYTEIMEHHDGAYLKATFRNEYENYTQERYVSVRSSGRVEITHALFVTIGNVRGRVERRAKGGFTVFLKTL</sequence>
<dbReference type="AlphaFoldDB" id="D3SNM6"/>
<keyword evidence="2" id="KW-1185">Reference proteome</keyword>
<evidence type="ECO:0000313" key="1">
    <source>
        <dbReference type="EMBL" id="ADC88763.1"/>
    </source>
</evidence>
<dbReference type="RefSeq" id="WP_012991170.1">
    <property type="nucleotide sequence ID" value="NC_013894.1"/>
</dbReference>
<accession>D3SNM6</accession>
<reference evidence="2" key="1">
    <citation type="journal article" date="2010" name="Stand. Genomic Sci.">
        <title>Complete genome sequence of Thermocrinis albus type strain (HI 11/12T).</title>
        <authorList>
            <person name="Wirth R."/>
            <person name="Sikorski J."/>
            <person name="Brambilla E."/>
            <person name="Misra M."/>
            <person name="Lapidus A."/>
            <person name="Copeland A."/>
            <person name="Nolan M."/>
            <person name="Lucas S."/>
            <person name="Chen F."/>
            <person name="Tice H."/>
            <person name="Cheng J.F."/>
            <person name="Han C."/>
            <person name="Detter J.C."/>
            <person name="Tapia R."/>
            <person name="Bruce D."/>
            <person name="Goodwin L."/>
            <person name="Pitluck S."/>
            <person name="Pati A."/>
            <person name="Anderson I."/>
            <person name="Ivanova N."/>
            <person name="Mavromatis K."/>
            <person name="Mikhailova N."/>
            <person name="Chen A."/>
            <person name="Palaniappan K."/>
            <person name="Bilek Y."/>
            <person name="Hader T."/>
            <person name="Land M."/>
            <person name="Hauser L."/>
            <person name="Chang Y.J."/>
            <person name="Jeffries C.D."/>
            <person name="Tindall B.J."/>
            <person name="Rohde M."/>
            <person name="Goker M."/>
            <person name="Bristow J."/>
            <person name="Eisen J.A."/>
            <person name="Markowitz V."/>
            <person name="Hugenholtz P."/>
            <person name="Kyrpides N.C."/>
            <person name="Klenk H.P."/>
        </authorList>
    </citation>
    <scope>NUCLEOTIDE SEQUENCE [LARGE SCALE GENOMIC DNA]</scope>
    <source>
        <strain evidence="2">DSM 14484 / JCM 11386 / HI 11/12</strain>
    </source>
</reference>
<protein>
    <submittedName>
        <fullName evidence="1">Uncharacterized protein</fullName>
    </submittedName>
</protein>
<evidence type="ECO:0000313" key="2">
    <source>
        <dbReference type="Proteomes" id="UP000002043"/>
    </source>
</evidence>
<name>D3SNM6_THEAH</name>
<dbReference type="KEGG" id="tal:Thal_0126"/>
<dbReference type="STRING" id="638303.Thal_0126"/>